<dbReference type="InterPro" id="IPR001130">
    <property type="entry name" value="TatD-like"/>
</dbReference>
<accession>A0A2P8FNF4</accession>
<evidence type="ECO:0000256" key="1">
    <source>
        <dbReference type="PIRSR" id="PIRSR005902-1"/>
    </source>
</evidence>
<dbReference type="PANTHER" id="PTHR46124">
    <property type="entry name" value="D-AMINOACYL-TRNA DEACYLASE"/>
    <property type="match status" value="1"/>
</dbReference>
<feature type="binding site" evidence="1">
    <location>
        <position position="76"/>
    </location>
    <ligand>
        <name>a divalent metal cation</name>
        <dbReference type="ChEBI" id="CHEBI:60240"/>
        <label>1</label>
    </ligand>
</feature>
<proteinExistence type="predicted"/>
<sequence length="220" mass="24845">MRRGVTMFLDVHTHNPSTDPNILAIENRHSGFGEPVGSAYLSAGLHPWYIRPETLADDLDLLRRYAAQSQIVAIGECGLDKLTATDWDTQCRAFERQIALAKELGKPLVIHCVKAFQECLHFLKDVRVPVIFHGINNRLSVIRPVIDAGYFLSFGKALLHPNEAILETFRAVSADRLFLETDDTGCNIREIYKTASRLRNIPEKEIALQLETNFGKVFKQ</sequence>
<dbReference type="AlphaFoldDB" id="A0A2P8FNF4"/>
<keyword evidence="3" id="KW-1185">Reference proteome</keyword>
<dbReference type="Proteomes" id="UP000241964">
    <property type="component" value="Unassembled WGS sequence"/>
</dbReference>
<dbReference type="InterPro" id="IPR032466">
    <property type="entry name" value="Metal_Hydrolase"/>
</dbReference>
<comment type="caution">
    <text evidence="2">The sequence shown here is derived from an EMBL/GenBank/DDBJ whole genome shotgun (WGS) entry which is preliminary data.</text>
</comment>
<dbReference type="CDD" id="cd01310">
    <property type="entry name" value="TatD_DNAse"/>
    <property type="match status" value="1"/>
</dbReference>
<feature type="binding site" evidence="1">
    <location>
        <position position="133"/>
    </location>
    <ligand>
        <name>a divalent metal cation</name>
        <dbReference type="ChEBI" id="CHEBI:60240"/>
        <label>2</label>
    </ligand>
</feature>
<feature type="binding site" evidence="1">
    <location>
        <position position="111"/>
    </location>
    <ligand>
        <name>a divalent metal cation</name>
        <dbReference type="ChEBI" id="CHEBI:60240"/>
        <label>2</label>
    </ligand>
</feature>
<gene>
    <name evidence="2" type="ORF">CLV60_117131</name>
</gene>
<dbReference type="Pfam" id="PF01026">
    <property type="entry name" value="TatD_DNase"/>
    <property type="match status" value="1"/>
</dbReference>
<dbReference type="Gene3D" id="3.20.20.140">
    <property type="entry name" value="Metal-dependent hydrolases"/>
    <property type="match status" value="1"/>
</dbReference>
<keyword evidence="1" id="KW-0479">Metal-binding</keyword>
<evidence type="ECO:0000313" key="3">
    <source>
        <dbReference type="Proteomes" id="UP000241964"/>
    </source>
</evidence>
<protein>
    <submittedName>
        <fullName evidence="2">TatD DNase family protein</fullName>
    </submittedName>
</protein>
<name>A0A2P8FNF4_9BACT</name>
<dbReference type="PANTHER" id="PTHR46124:SF2">
    <property type="entry name" value="D-AMINOACYL-TRNA DEACYLASE"/>
    <property type="match status" value="1"/>
</dbReference>
<dbReference type="RefSeq" id="WP_106598887.1">
    <property type="nucleotide sequence ID" value="NZ_PYAS01000017.1"/>
</dbReference>
<dbReference type="SUPFAM" id="SSF51556">
    <property type="entry name" value="Metallo-dependent hydrolases"/>
    <property type="match status" value="1"/>
</dbReference>
<dbReference type="EMBL" id="PYAS01000017">
    <property type="protein sequence ID" value="PSL23254.1"/>
    <property type="molecule type" value="Genomic_DNA"/>
</dbReference>
<dbReference type="GO" id="GO:0016788">
    <property type="term" value="F:hydrolase activity, acting on ester bonds"/>
    <property type="evidence" value="ECO:0007669"/>
    <property type="project" value="InterPro"/>
</dbReference>
<dbReference type="GO" id="GO:0046872">
    <property type="term" value="F:metal ion binding"/>
    <property type="evidence" value="ECO:0007669"/>
    <property type="project" value="UniProtKB-KW"/>
</dbReference>
<dbReference type="OrthoDB" id="664222at2"/>
<organism evidence="2 3">
    <name type="scientific">Dyadobacter jiangsuensis</name>
    <dbReference type="NCBI Taxonomy" id="1591085"/>
    <lineage>
        <taxon>Bacteria</taxon>
        <taxon>Pseudomonadati</taxon>
        <taxon>Bacteroidota</taxon>
        <taxon>Cytophagia</taxon>
        <taxon>Cytophagales</taxon>
        <taxon>Spirosomataceae</taxon>
        <taxon>Dyadobacter</taxon>
    </lineage>
</organism>
<reference evidence="2 3" key="1">
    <citation type="submission" date="2018-03" db="EMBL/GenBank/DDBJ databases">
        <title>Genomic Encyclopedia of Archaeal and Bacterial Type Strains, Phase II (KMG-II): from individual species to whole genera.</title>
        <authorList>
            <person name="Goeker M."/>
        </authorList>
    </citation>
    <scope>NUCLEOTIDE SEQUENCE [LARGE SCALE GENOMIC DNA]</scope>
    <source>
        <strain evidence="2 3">DSM 29057</strain>
    </source>
</reference>
<dbReference type="PIRSF" id="PIRSF005902">
    <property type="entry name" value="DNase_TatD"/>
    <property type="match status" value="1"/>
</dbReference>
<evidence type="ECO:0000313" key="2">
    <source>
        <dbReference type="EMBL" id="PSL23254.1"/>
    </source>
</evidence>
<feature type="binding site" evidence="1">
    <location>
        <position position="182"/>
    </location>
    <ligand>
        <name>a divalent metal cation</name>
        <dbReference type="ChEBI" id="CHEBI:60240"/>
        <label>1</label>
    </ligand>
</feature>